<evidence type="ECO:0008006" key="4">
    <source>
        <dbReference type="Google" id="ProtNLM"/>
    </source>
</evidence>
<dbReference type="Proteomes" id="UP000434052">
    <property type="component" value="Unassembled WGS sequence"/>
</dbReference>
<organism evidence="2 3">
    <name type="scientific">Oceanidesulfovibrio marinus</name>
    <dbReference type="NCBI Taxonomy" id="370038"/>
    <lineage>
        <taxon>Bacteria</taxon>
        <taxon>Pseudomonadati</taxon>
        <taxon>Thermodesulfobacteriota</taxon>
        <taxon>Desulfovibrionia</taxon>
        <taxon>Desulfovibrionales</taxon>
        <taxon>Desulfovibrionaceae</taxon>
        <taxon>Oceanidesulfovibrio</taxon>
    </lineage>
</organism>
<evidence type="ECO:0000313" key="2">
    <source>
        <dbReference type="EMBL" id="TVM31375.1"/>
    </source>
</evidence>
<comment type="caution">
    <text evidence="2">The sequence shown here is derived from an EMBL/GenBank/DDBJ whole genome shotgun (WGS) entry which is preliminary data.</text>
</comment>
<accession>A0A6P1ZD33</accession>
<evidence type="ECO:0000256" key="1">
    <source>
        <dbReference type="SAM" id="MobiDB-lite"/>
    </source>
</evidence>
<name>A0A6P1ZD33_9BACT</name>
<dbReference type="AlphaFoldDB" id="A0A6P1ZD33"/>
<sequence length="1061" mass="109823">MLTGAGVAVLLVDPASAVPYAVRIAAPGSTVHVERFEVLSAWPPAVAVHDLTLDGSDGERLFAVDRAIITTDLAAGWEHGLWIEDMELDAPRVTMRVAAEAGGEGGGSGGAWQPDSLRGLFFYKRIRCEDGAVSLSMGNRTVEVRDLSFRLEPRDAADFGKHDPSLRTASLNATARVLEQRSLVALAQVRGEGAIQADRLAMTTRIEDGLVNMGDARGEVHGRIDLSITPSMLTLERLALELTPSRLMRRRTGLQGAVRMALGGTLALDEQSYALTAFNATMPGILELAGNATGHMDGLPERATLTADAPDIGLLLDRGRTLLPALRDVQARGGSVRAVLDLNKEAAGVTLEAQNATVTLAGGETFTGRDARVDATVSPRPALQKALLGKGSLDALQLAGMVSCAVDGDAAGWGVTGAELSAPIAGTAAAPAVQNATLRLPSGAIVQDGKAVQAGAVTLTADAAWDGAGLNAPRFVLEADGLGVVEGSTAWHPDAQNATTATFSGQGLQMAGLSKILDSTMGGAATSWSPSGTLDLEGEATQQDNGLGVNVRVSGASAAFSSPNGDYLADKVRWSLDGSGTLGDSTQFDTTFSVSSGQLLLGVFFLDAGVNPVHIRASGRLSGDAVQGLNAECVLKNLVTASYRGRVSFGRAGGPAYNGAAAVTSNSLGEFYSKLVDEPFSASLPVLSDYTLGGSMKLDAAVQGKGADVQAAGMLSLTGASFDSSATSLHAQDVSLKLPIAYGREPRSGETSGSVRIGSAQSPFGQLQNLRLTLGYFKGALRVSEPVSLPVLGGDLDITNIAVENPYSPDFAVTCNAVLNGAQFNKLDLGGVTLEGGLAGSLGTLRLTRKRLDVPGALGGKFFGGIMAVHDMAVVEPLAQGRRIHATIGIENVDLEPFSEALDIGRITGRMNVVVDNLVLAYGQPSAFTLTAKSVEERGVGQTISLKAVNAITLIGTGSGIGDMGVGIFGSFFKEFSYGEIGMQLSLANDVFKVRGLIEEDGVEYLIKKPPLFGINVINRTPGKRVSFSDMLERLSRVTAGGSTTETEFGAGGASGATQGE</sequence>
<protein>
    <recommendedName>
        <fullName evidence="4">Dicarboxylate transport domain-containing protein</fullName>
    </recommendedName>
</protein>
<dbReference type="EMBL" id="QMIF01000016">
    <property type="protein sequence ID" value="TVM31375.1"/>
    <property type="molecule type" value="Genomic_DNA"/>
</dbReference>
<gene>
    <name evidence="2" type="ORF">DQK91_18435</name>
</gene>
<evidence type="ECO:0000313" key="3">
    <source>
        <dbReference type="Proteomes" id="UP000434052"/>
    </source>
</evidence>
<proteinExistence type="predicted"/>
<reference evidence="2 3" key="1">
    <citation type="submission" date="2018-06" db="EMBL/GenBank/DDBJ databases">
        <title>Complete genome of Desulfovibrio marinus P48SEP.</title>
        <authorList>
            <person name="Crispim J.S."/>
            <person name="Vidigal P.M.P."/>
            <person name="Silva L.C.F."/>
            <person name="Araujo L.C."/>
            <person name="Laguardia C.N."/>
            <person name="Dias R.S."/>
            <person name="Sousa M.P."/>
            <person name="Paula S.O."/>
            <person name="Silva C."/>
        </authorList>
    </citation>
    <scope>NUCLEOTIDE SEQUENCE [LARGE SCALE GENOMIC DNA]</scope>
    <source>
        <strain evidence="2 3">P48SEP</strain>
    </source>
</reference>
<feature type="region of interest" description="Disordered" evidence="1">
    <location>
        <begin position="1042"/>
        <end position="1061"/>
    </location>
</feature>